<reference evidence="1 2" key="1">
    <citation type="journal article" date="2018" name="Nat. Ecol. Evol.">
        <title>Shark genomes provide insights into elasmobranch evolution and the origin of vertebrates.</title>
        <authorList>
            <person name="Hara Y"/>
            <person name="Yamaguchi K"/>
            <person name="Onimaru K"/>
            <person name="Kadota M"/>
            <person name="Koyanagi M"/>
            <person name="Keeley SD"/>
            <person name="Tatsumi K"/>
            <person name="Tanaka K"/>
            <person name="Motone F"/>
            <person name="Kageyama Y"/>
            <person name="Nozu R"/>
            <person name="Adachi N"/>
            <person name="Nishimura O"/>
            <person name="Nakagawa R"/>
            <person name="Tanegashima C"/>
            <person name="Kiyatake I"/>
            <person name="Matsumoto R"/>
            <person name="Murakumo K"/>
            <person name="Nishida K"/>
            <person name="Terakita A"/>
            <person name="Kuratani S"/>
            <person name="Sato K"/>
            <person name="Hyodo S Kuraku.S."/>
        </authorList>
    </citation>
    <scope>NUCLEOTIDE SEQUENCE [LARGE SCALE GENOMIC DNA]</scope>
</reference>
<dbReference type="OMA" id="RRCLYYI"/>
<evidence type="ECO:0000313" key="1">
    <source>
        <dbReference type="EMBL" id="GCC19705.1"/>
    </source>
</evidence>
<dbReference type="OrthoDB" id="9428233at2759"/>
<evidence type="ECO:0000313" key="2">
    <source>
        <dbReference type="Proteomes" id="UP000287033"/>
    </source>
</evidence>
<accession>A0A401RNG7</accession>
<comment type="caution">
    <text evidence="1">The sequence shown here is derived from an EMBL/GenBank/DDBJ whole genome shotgun (WGS) entry which is preliminary data.</text>
</comment>
<dbReference type="EMBL" id="BEZZ01003399">
    <property type="protein sequence ID" value="GCC19705.1"/>
    <property type="molecule type" value="Genomic_DNA"/>
</dbReference>
<organism evidence="1 2">
    <name type="scientific">Chiloscyllium punctatum</name>
    <name type="common">Brownbanded bambooshark</name>
    <name type="synonym">Hemiscyllium punctatum</name>
    <dbReference type="NCBI Taxonomy" id="137246"/>
    <lineage>
        <taxon>Eukaryota</taxon>
        <taxon>Metazoa</taxon>
        <taxon>Chordata</taxon>
        <taxon>Craniata</taxon>
        <taxon>Vertebrata</taxon>
        <taxon>Chondrichthyes</taxon>
        <taxon>Elasmobranchii</taxon>
        <taxon>Galeomorphii</taxon>
        <taxon>Galeoidea</taxon>
        <taxon>Orectolobiformes</taxon>
        <taxon>Hemiscylliidae</taxon>
        <taxon>Chiloscyllium</taxon>
    </lineage>
</organism>
<protein>
    <submittedName>
        <fullName evidence="1">Uncharacterized protein</fullName>
    </submittedName>
</protein>
<keyword evidence="2" id="KW-1185">Reference proteome</keyword>
<proteinExistence type="predicted"/>
<sequence length="184" mass="21106">MTKQLFLADEIFRRCLYYIRALCENASSSNGGLGTGEDAIVFVKLDGTNTYSCEEFAEIQSEQCNYALKKLCELRYKIIQSVKEACLEKAKMEGFGNVFRAEPGDSIERPALTEIIESRPLLALFFKFLKLVDYLFQELVCRLVKTAVQLLLDALTDSYMRTSTDERRNEELLRWGVKAWSLLI</sequence>
<name>A0A401RNG7_CHIPU</name>
<dbReference type="AlphaFoldDB" id="A0A401RNG7"/>
<dbReference type="STRING" id="137246.A0A401RNG7"/>
<dbReference type="Proteomes" id="UP000287033">
    <property type="component" value="Unassembled WGS sequence"/>
</dbReference>
<gene>
    <name evidence="1" type="ORF">chiPu_0021131</name>
</gene>